<dbReference type="Proteomes" id="UP001652620">
    <property type="component" value="Chromosome 3"/>
</dbReference>
<name>A0ABM3JDZ2_BACDO</name>
<evidence type="ECO:0000256" key="1">
    <source>
        <dbReference type="ARBA" id="ARBA00009892"/>
    </source>
</evidence>
<dbReference type="RefSeq" id="XP_049307424.1">
    <property type="nucleotide sequence ID" value="XM_049451467.1"/>
</dbReference>
<sequence>MSVKPGIAKEAVLKQSGKTHGKHTHRAGYDWNQGIDNAGFQATNLCMAIREINLMLDRRQQPLKPDEADLHETDEFIRRKHSCTIFLGFTSNLVSSGLRETLRLLVEHQMVDCVVMTAGGVEEDFIKHLYTI</sequence>
<dbReference type="InterPro" id="IPR036982">
    <property type="entry name" value="Deoxyhypusine_synthase_sf"/>
</dbReference>
<dbReference type="SUPFAM" id="SSF52467">
    <property type="entry name" value="DHS-like NAD/FAD-binding domain"/>
    <property type="match status" value="1"/>
</dbReference>
<accession>A0ABM3JDZ2</accession>
<comment type="similarity">
    <text evidence="1">Belongs to the deoxyhypusine synthase family.</text>
</comment>
<dbReference type="PANTHER" id="PTHR11703:SF0">
    <property type="entry name" value="DEOXYHYPUSINE SYNTHASE"/>
    <property type="match status" value="1"/>
</dbReference>
<dbReference type="GeneID" id="125777193"/>
<keyword evidence="2" id="KW-0520">NAD</keyword>
<dbReference type="Pfam" id="PF01916">
    <property type="entry name" value="DS"/>
    <property type="match status" value="1"/>
</dbReference>
<reference evidence="4" key="1">
    <citation type="submission" date="2025-08" db="UniProtKB">
        <authorList>
            <consortium name="RefSeq"/>
        </authorList>
    </citation>
    <scope>IDENTIFICATION</scope>
    <source>
        <tissue evidence="4">Adult</tissue>
    </source>
</reference>
<organism evidence="3 4">
    <name type="scientific">Bactrocera dorsalis</name>
    <name type="common">Oriental fruit fly</name>
    <name type="synonym">Dacus dorsalis</name>
    <dbReference type="NCBI Taxonomy" id="27457"/>
    <lineage>
        <taxon>Eukaryota</taxon>
        <taxon>Metazoa</taxon>
        <taxon>Ecdysozoa</taxon>
        <taxon>Arthropoda</taxon>
        <taxon>Hexapoda</taxon>
        <taxon>Insecta</taxon>
        <taxon>Pterygota</taxon>
        <taxon>Neoptera</taxon>
        <taxon>Endopterygota</taxon>
        <taxon>Diptera</taxon>
        <taxon>Brachycera</taxon>
        <taxon>Muscomorpha</taxon>
        <taxon>Tephritoidea</taxon>
        <taxon>Tephritidae</taxon>
        <taxon>Bactrocera</taxon>
        <taxon>Bactrocera</taxon>
    </lineage>
</organism>
<dbReference type="Gene3D" id="3.40.910.10">
    <property type="entry name" value="Deoxyhypusine synthase"/>
    <property type="match status" value="1"/>
</dbReference>
<protein>
    <submittedName>
        <fullName evidence="4">Probable deoxyhypusine synthase</fullName>
    </submittedName>
</protein>
<dbReference type="PANTHER" id="PTHR11703">
    <property type="entry name" value="DEOXYHYPUSINE SYNTHASE"/>
    <property type="match status" value="1"/>
</dbReference>
<dbReference type="InterPro" id="IPR002773">
    <property type="entry name" value="Deoxyhypusine_synthase"/>
</dbReference>
<evidence type="ECO:0000313" key="4">
    <source>
        <dbReference type="RefSeq" id="XP_049307424.1"/>
    </source>
</evidence>
<dbReference type="InterPro" id="IPR029035">
    <property type="entry name" value="DHS-like_NAD/FAD-binding_dom"/>
</dbReference>
<proteinExistence type="inferred from homology"/>
<evidence type="ECO:0000256" key="2">
    <source>
        <dbReference type="ARBA" id="ARBA00023027"/>
    </source>
</evidence>
<gene>
    <name evidence="4" type="primary">LOC125777193</name>
</gene>
<evidence type="ECO:0000313" key="3">
    <source>
        <dbReference type="Proteomes" id="UP001652620"/>
    </source>
</evidence>
<keyword evidence="3" id="KW-1185">Reference proteome</keyword>